<feature type="transmembrane region" description="Helical" evidence="1">
    <location>
        <begin position="117"/>
        <end position="137"/>
    </location>
</feature>
<dbReference type="PANTHER" id="PTHR38454">
    <property type="entry name" value="INTEGRAL MEMBRANE PROTEIN-RELATED"/>
    <property type="match status" value="1"/>
</dbReference>
<evidence type="ECO:0000256" key="1">
    <source>
        <dbReference type="SAM" id="Phobius"/>
    </source>
</evidence>
<feature type="transmembrane region" description="Helical" evidence="1">
    <location>
        <begin position="172"/>
        <end position="192"/>
    </location>
</feature>
<feature type="transmembrane region" description="Helical" evidence="1">
    <location>
        <begin position="387"/>
        <end position="405"/>
    </location>
</feature>
<feature type="transmembrane region" description="Helical" evidence="1">
    <location>
        <begin position="198"/>
        <end position="221"/>
    </location>
</feature>
<dbReference type="EMBL" id="MFCA01000029">
    <property type="protein sequence ID" value="OGE01186.1"/>
    <property type="molecule type" value="Genomic_DNA"/>
</dbReference>
<feature type="transmembrane region" description="Helical" evidence="1">
    <location>
        <begin position="233"/>
        <end position="252"/>
    </location>
</feature>
<feature type="transmembrane region" description="Helical" evidence="1">
    <location>
        <begin position="325"/>
        <end position="344"/>
    </location>
</feature>
<dbReference type="PANTHER" id="PTHR38454:SF1">
    <property type="entry name" value="INTEGRAL MEMBRANE PROTEIN"/>
    <property type="match status" value="1"/>
</dbReference>
<feature type="transmembrane region" description="Helical" evidence="1">
    <location>
        <begin position="299"/>
        <end position="318"/>
    </location>
</feature>
<evidence type="ECO:0000313" key="2">
    <source>
        <dbReference type="EMBL" id="OGE01186.1"/>
    </source>
</evidence>
<keyword evidence="1" id="KW-0472">Membrane</keyword>
<evidence type="ECO:0008006" key="4">
    <source>
        <dbReference type="Google" id="ProtNLM"/>
    </source>
</evidence>
<dbReference type="InterPro" id="IPR018580">
    <property type="entry name" value="Uncharacterised_YfhO"/>
</dbReference>
<dbReference type="Proteomes" id="UP000176751">
    <property type="component" value="Unassembled WGS sequence"/>
</dbReference>
<feature type="transmembrane region" description="Helical" evidence="1">
    <location>
        <begin position="364"/>
        <end position="380"/>
    </location>
</feature>
<feature type="transmembrane region" description="Helical" evidence="1">
    <location>
        <begin position="82"/>
        <end position="110"/>
    </location>
</feature>
<evidence type="ECO:0000313" key="3">
    <source>
        <dbReference type="Proteomes" id="UP000176751"/>
    </source>
</evidence>
<keyword evidence="1" id="KW-0812">Transmembrane</keyword>
<gene>
    <name evidence="2" type="ORF">A2196_00550</name>
</gene>
<reference evidence="2 3" key="1">
    <citation type="journal article" date="2016" name="Nat. Commun.">
        <title>Thousands of microbial genomes shed light on interconnected biogeochemical processes in an aquifer system.</title>
        <authorList>
            <person name="Anantharaman K."/>
            <person name="Brown C.T."/>
            <person name="Hug L.A."/>
            <person name="Sharon I."/>
            <person name="Castelle C.J."/>
            <person name="Probst A.J."/>
            <person name="Thomas B.C."/>
            <person name="Singh A."/>
            <person name="Wilkins M.J."/>
            <person name="Karaoz U."/>
            <person name="Brodie E.L."/>
            <person name="Williams K.H."/>
            <person name="Hubbard S.S."/>
            <person name="Banfield J.F."/>
        </authorList>
    </citation>
    <scope>NUCLEOTIDE SEQUENCE [LARGE SCALE GENOMIC DNA]</scope>
</reference>
<feature type="transmembrane region" description="Helical" evidence="1">
    <location>
        <begin position="143"/>
        <end position="160"/>
    </location>
</feature>
<accession>A0A1F5HAS6</accession>
<feature type="transmembrane region" description="Helical" evidence="1">
    <location>
        <begin position="5"/>
        <end position="22"/>
    </location>
</feature>
<sequence length="655" mass="76429">MKNNYLILFFVICLVFFLPFLIKPDLLALKDNDLGRTYIPLFSFLRDSIFYYKQIPLWRPDQMMGETFIGNPLSSLFYPANLLFLIFPIKFASIIYLFIHFLLAGVFIYLLSRSFKLLPLSSFAAALFYAFSTKMIFHLSAGHITMIAAFSYFPLTLLSIRTIFVPKRVRPLLGVAPLTWIIIGAVSLTFMLMTYPTIFYYALIFLATYWAYRVLVSAWITKSLEIVAIKKQVINIFFTIVIFLGFSAIFILPQAEFAPFSTRSRLTIEDVAIPAWNLKRLVTSLIFPYLNFNSLDHESFLYLGLIPSLFSIIGFFKLSRLKKIVLLFGGFAALLFIAGLSTPLFEFFYNFVPFLKYSRVTTRLWFIVALIVALLSAFALEKFKRKSIIYLILLIFLAESFFIGYRKINSIPNLIFTNEPLYQFLAEDKGFYRVYCTTYCFNPQLISKYKIQVLHGETPIQDANFIDFLQAAGGYEYSKFAVIFPPYQVWQKDDLPQPNINLLSLANVKYVASTYPITDSDLIFINQFEKIYLYQNQKYKPRAYFNNLADEVIIEKYSPNSIQVQFSERPESRILIFAENFYPGWFAFQDHQKFPAERKEPVFRRVNVLPNTKTLELKYQPETFNTGKTISLTIIFMLFLWYIHKRRSSKVKNRS</sequence>
<dbReference type="AlphaFoldDB" id="A0A1F5HAS6"/>
<comment type="caution">
    <text evidence="2">The sequence shown here is derived from an EMBL/GenBank/DDBJ whole genome shotgun (WGS) entry which is preliminary data.</text>
</comment>
<dbReference type="STRING" id="1797737.A2196_00550"/>
<proteinExistence type="predicted"/>
<feature type="transmembrane region" description="Helical" evidence="1">
    <location>
        <begin position="626"/>
        <end position="644"/>
    </location>
</feature>
<protein>
    <recommendedName>
        <fullName evidence="4">Membrane protein 6-pyruvoyl-tetrahydropterin synthase-related domain-containing protein</fullName>
    </recommendedName>
</protein>
<organism evidence="2 3">
    <name type="scientific">Candidatus Curtissbacteria bacterium RIFOXYA1_FULL_41_14</name>
    <dbReference type="NCBI Taxonomy" id="1797737"/>
    <lineage>
        <taxon>Bacteria</taxon>
        <taxon>Candidatus Curtissiibacteriota</taxon>
    </lineage>
</organism>
<keyword evidence="1" id="KW-1133">Transmembrane helix</keyword>
<name>A0A1F5HAS6_9BACT</name>